<organism evidence="5 6">
    <name type="scientific">Proteobacteria bacterium 228</name>
    <dbReference type="NCBI Taxonomy" id="2083153"/>
    <lineage>
        <taxon>Bacteria</taxon>
        <taxon>Pseudomonadati</taxon>
        <taxon>Pseudomonadota</taxon>
    </lineage>
</organism>
<accession>A0A2S5KSG9</accession>
<dbReference type="OrthoDB" id="9816320at2"/>
<dbReference type="InterPro" id="IPR050109">
    <property type="entry name" value="HTH-type_TetR-like_transc_reg"/>
</dbReference>
<dbReference type="GO" id="GO:0003700">
    <property type="term" value="F:DNA-binding transcription factor activity"/>
    <property type="evidence" value="ECO:0007669"/>
    <property type="project" value="TreeGrafter"/>
</dbReference>
<name>A0A2S5KSG9_9PROT</name>
<dbReference type="PANTHER" id="PTHR30055">
    <property type="entry name" value="HTH-TYPE TRANSCRIPTIONAL REGULATOR RUTR"/>
    <property type="match status" value="1"/>
</dbReference>
<reference evidence="5 6" key="1">
    <citation type="submission" date="2018-02" db="EMBL/GenBank/DDBJ databases">
        <title>novel marine gammaproteobacteria from coastal saline agro ecosystem.</title>
        <authorList>
            <person name="Krishnan R."/>
            <person name="Ramesh Kumar N."/>
        </authorList>
    </citation>
    <scope>NUCLEOTIDE SEQUENCE [LARGE SCALE GENOMIC DNA]</scope>
    <source>
        <strain evidence="5 6">228</strain>
    </source>
</reference>
<feature type="DNA-binding region" description="H-T-H motif" evidence="2">
    <location>
        <begin position="58"/>
        <end position="77"/>
    </location>
</feature>
<evidence type="ECO:0000256" key="2">
    <source>
        <dbReference type="PROSITE-ProRule" id="PRU00335"/>
    </source>
</evidence>
<feature type="domain" description="HTH tetR-type" evidence="4">
    <location>
        <begin position="35"/>
        <end position="95"/>
    </location>
</feature>
<dbReference type="InterPro" id="IPR001647">
    <property type="entry name" value="HTH_TetR"/>
</dbReference>
<evidence type="ECO:0000256" key="1">
    <source>
        <dbReference type="ARBA" id="ARBA00023125"/>
    </source>
</evidence>
<comment type="caution">
    <text evidence="5">The sequence shown here is derived from an EMBL/GenBank/DDBJ whole genome shotgun (WGS) entry which is preliminary data.</text>
</comment>
<dbReference type="PROSITE" id="PS50977">
    <property type="entry name" value="HTH_TETR_2"/>
    <property type="match status" value="1"/>
</dbReference>
<dbReference type="InterPro" id="IPR009057">
    <property type="entry name" value="Homeodomain-like_sf"/>
</dbReference>
<evidence type="ECO:0000259" key="4">
    <source>
        <dbReference type="PROSITE" id="PS50977"/>
    </source>
</evidence>
<evidence type="ECO:0000313" key="5">
    <source>
        <dbReference type="EMBL" id="PPC77469.1"/>
    </source>
</evidence>
<feature type="compositionally biased region" description="Basic and acidic residues" evidence="3">
    <location>
        <begin position="27"/>
        <end position="36"/>
    </location>
</feature>
<dbReference type="Pfam" id="PF00440">
    <property type="entry name" value="TetR_N"/>
    <property type="match status" value="1"/>
</dbReference>
<dbReference type="Proteomes" id="UP000238196">
    <property type="component" value="Unassembled WGS sequence"/>
</dbReference>
<proteinExistence type="predicted"/>
<dbReference type="GO" id="GO:0000976">
    <property type="term" value="F:transcription cis-regulatory region binding"/>
    <property type="evidence" value="ECO:0007669"/>
    <property type="project" value="TreeGrafter"/>
</dbReference>
<feature type="region of interest" description="Disordered" evidence="3">
    <location>
        <begin position="1"/>
        <end position="36"/>
    </location>
</feature>
<sequence length="228" mass="25750">MREGLMTENLPPTQGENTATASQHAALSDKESRSEARRSQILQAATDCFCAHGFHGASMSAISKMARMSPGHVYHYFDSKEAIIEAIVDRDLQQFYTLANGLQNVDYMLDCMVAQLDVDDALRVTSCNPLMMLEMTAEASRNERIAAKLRQSDQLLRQRLQLLFFGPQAVDEQERLQQEARVDVMCMLFEGMMIRGVTNPATRREPLRMVLKQTIGQLLQGNEEHLQL</sequence>
<dbReference type="PRINTS" id="PR00455">
    <property type="entry name" value="HTHTETR"/>
</dbReference>
<feature type="compositionally biased region" description="Polar residues" evidence="3">
    <location>
        <begin position="10"/>
        <end position="25"/>
    </location>
</feature>
<dbReference type="AlphaFoldDB" id="A0A2S5KSG9"/>
<keyword evidence="1 2" id="KW-0238">DNA-binding</keyword>
<evidence type="ECO:0000256" key="3">
    <source>
        <dbReference type="SAM" id="MobiDB-lite"/>
    </source>
</evidence>
<dbReference type="EMBL" id="PRLP01000033">
    <property type="protein sequence ID" value="PPC77469.1"/>
    <property type="molecule type" value="Genomic_DNA"/>
</dbReference>
<protein>
    <submittedName>
        <fullName evidence="5">TetR/AcrR family transcriptional regulator</fullName>
    </submittedName>
</protein>
<dbReference type="PANTHER" id="PTHR30055:SF226">
    <property type="entry name" value="HTH-TYPE TRANSCRIPTIONAL REGULATOR PKSA"/>
    <property type="match status" value="1"/>
</dbReference>
<dbReference type="SUPFAM" id="SSF46689">
    <property type="entry name" value="Homeodomain-like"/>
    <property type="match status" value="1"/>
</dbReference>
<dbReference type="Gene3D" id="1.10.357.10">
    <property type="entry name" value="Tetracycline Repressor, domain 2"/>
    <property type="match status" value="1"/>
</dbReference>
<gene>
    <name evidence="5" type="ORF">C4K68_10275</name>
</gene>
<evidence type="ECO:0000313" key="6">
    <source>
        <dbReference type="Proteomes" id="UP000238196"/>
    </source>
</evidence>